<name>J3MQI2_ORYBR</name>
<dbReference type="Gramene" id="OB08G13610.1">
    <property type="protein sequence ID" value="OB08G13610.1"/>
    <property type="gene ID" value="OB08G13610"/>
</dbReference>
<reference evidence="1" key="2">
    <citation type="submission" date="2013-04" db="UniProtKB">
        <authorList>
            <consortium name="EnsemblPlants"/>
        </authorList>
    </citation>
    <scope>IDENTIFICATION</scope>
</reference>
<keyword evidence="2" id="KW-1185">Reference proteome</keyword>
<dbReference type="Proteomes" id="UP000006038">
    <property type="component" value="Chromosome 8"/>
</dbReference>
<sequence>WKWCCLVLTVEKIDQERLRSIRLFFLPVVVNCVKDAERVKETRISRLAAKRRVCTKVEAGKELSPTC</sequence>
<dbReference type="EnsemblPlants" id="OB08G13610.1">
    <property type="protein sequence ID" value="OB08G13610.1"/>
    <property type="gene ID" value="OB08G13610"/>
</dbReference>
<evidence type="ECO:0000313" key="2">
    <source>
        <dbReference type="Proteomes" id="UP000006038"/>
    </source>
</evidence>
<proteinExistence type="predicted"/>
<accession>J3MQI2</accession>
<protein>
    <submittedName>
        <fullName evidence="1">Uncharacterized protein</fullName>
    </submittedName>
</protein>
<dbReference type="HOGENOM" id="CLU_2820156_0_0_1"/>
<reference evidence="1" key="1">
    <citation type="journal article" date="2013" name="Nat. Commun.">
        <title>Whole-genome sequencing of Oryza brachyantha reveals mechanisms underlying Oryza genome evolution.</title>
        <authorList>
            <person name="Chen J."/>
            <person name="Huang Q."/>
            <person name="Gao D."/>
            <person name="Wang J."/>
            <person name="Lang Y."/>
            <person name="Liu T."/>
            <person name="Li B."/>
            <person name="Bai Z."/>
            <person name="Luis Goicoechea J."/>
            <person name="Liang C."/>
            <person name="Chen C."/>
            <person name="Zhang W."/>
            <person name="Sun S."/>
            <person name="Liao Y."/>
            <person name="Zhang X."/>
            <person name="Yang L."/>
            <person name="Song C."/>
            <person name="Wang M."/>
            <person name="Shi J."/>
            <person name="Liu G."/>
            <person name="Liu J."/>
            <person name="Zhou H."/>
            <person name="Zhou W."/>
            <person name="Yu Q."/>
            <person name="An N."/>
            <person name="Chen Y."/>
            <person name="Cai Q."/>
            <person name="Wang B."/>
            <person name="Liu B."/>
            <person name="Min J."/>
            <person name="Huang Y."/>
            <person name="Wu H."/>
            <person name="Li Z."/>
            <person name="Zhang Y."/>
            <person name="Yin Y."/>
            <person name="Song W."/>
            <person name="Jiang J."/>
            <person name="Jackson S.A."/>
            <person name="Wing R.A."/>
            <person name="Wang J."/>
            <person name="Chen M."/>
        </authorList>
    </citation>
    <scope>NUCLEOTIDE SEQUENCE [LARGE SCALE GENOMIC DNA]</scope>
    <source>
        <strain evidence="1">cv. IRGC 101232</strain>
    </source>
</reference>
<evidence type="ECO:0000313" key="1">
    <source>
        <dbReference type="EnsemblPlants" id="OB08G13610.1"/>
    </source>
</evidence>
<organism evidence="1">
    <name type="scientific">Oryza brachyantha</name>
    <name type="common">malo sina</name>
    <dbReference type="NCBI Taxonomy" id="4533"/>
    <lineage>
        <taxon>Eukaryota</taxon>
        <taxon>Viridiplantae</taxon>
        <taxon>Streptophyta</taxon>
        <taxon>Embryophyta</taxon>
        <taxon>Tracheophyta</taxon>
        <taxon>Spermatophyta</taxon>
        <taxon>Magnoliopsida</taxon>
        <taxon>Liliopsida</taxon>
        <taxon>Poales</taxon>
        <taxon>Poaceae</taxon>
        <taxon>BOP clade</taxon>
        <taxon>Oryzoideae</taxon>
        <taxon>Oryzeae</taxon>
        <taxon>Oryzinae</taxon>
        <taxon>Oryza</taxon>
    </lineage>
</organism>
<dbReference type="AlphaFoldDB" id="J3MQI2"/>